<keyword evidence="3" id="KW-1185">Reference proteome</keyword>
<protein>
    <submittedName>
        <fullName evidence="2">Tryptophan 5-hydroxylase 1-like</fullName>
    </submittedName>
</protein>
<dbReference type="InParanoid" id="A0A1V9X615"/>
<feature type="compositionally biased region" description="Low complexity" evidence="1">
    <location>
        <begin position="61"/>
        <end position="72"/>
    </location>
</feature>
<dbReference type="Proteomes" id="UP000192247">
    <property type="component" value="Unassembled WGS sequence"/>
</dbReference>
<proteinExistence type="predicted"/>
<evidence type="ECO:0000256" key="1">
    <source>
        <dbReference type="SAM" id="MobiDB-lite"/>
    </source>
</evidence>
<dbReference type="EMBL" id="MNPL01022462">
    <property type="protein sequence ID" value="OQR69030.1"/>
    <property type="molecule type" value="Genomic_DNA"/>
</dbReference>
<evidence type="ECO:0000313" key="2">
    <source>
        <dbReference type="EMBL" id="OQR69030.1"/>
    </source>
</evidence>
<dbReference type="OrthoDB" id="983542at2759"/>
<accession>A0A1V9X615</accession>
<evidence type="ECO:0000313" key="3">
    <source>
        <dbReference type="Proteomes" id="UP000192247"/>
    </source>
</evidence>
<sequence>MLSSGTSNAAVRRRFQFQRRRCCSTPAMASLSDFPDNFFEEIKSKIIIHDSDKEELESSEENSPTADATTPARATIGVEAVSKALKEAEQVAGTLCDQYSCEGCCEGHFGDVFADDESSDRPGNDVREADDEEFLAGLETGPASWTAHQNAKAVVFSLKNQVGGLVRALRVFKASVICAVYC</sequence>
<reference evidence="2 3" key="1">
    <citation type="journal article" date="2017" name="Gigascience">
        <title>Draft genome of the honey bee ectoparasitic mite, Tropilaelaps mercedesae, is shaped by the parasitic life history.</title>
        <authorList>
            <person name="Dong X."/>
            <person name="Armstrong S.D."/>
            <person name="Xia D."/>
            <person name="Makepeace B.L."/>
            <person name="Darby A.C."/>
            <person name="Kadowaki T."/>
        </authorList>
    </citation>
    <scope>NUCLEOTIDE SEQUENCE [LARGE SCALE GENOMIC DNA]</scope>
    <source>
        <strain evidence="2">Wuxi-XJTLU</strain>
    </source>
</reference>
<comment type="caution">
    <text evidence="2">The sequence shown here is derived from an EMBL/GenBank/DDBJ whole genome shotgun (WGS) entry which is preliminary data.</text>
</comment>
<dbReference type="AlphaFoldDB" id="A0A1V9X615"/>
<feature type="region of interest" description="Disordered" evidence="1">
    <location>
        <begin position="51"/>
        <end position="72"/>
    </location>
</feature>
<gene>
    <name evidence="2" type="ORF">BIW11_12520</name>
</gene>
<name>A0A1V9X615_9ACAR</name>
<organism evidence="2 3">
    <name type="scientific">Tropilaelaps mercedesae</name>
    <dbReference type="NCBI Taxonomy" id="418985"/>
    <lineage>
        <taxon>Eukaryota</taxon>
        <taxon>Metazoa</taxon>
        <taxon>Ecdysozoa</taxon>
        <taxon>Arthropoda</taxon>
        <taxon>Chelicerata</taxon>
        <taxon>Arachnida</taxon>
        <taxon>Acari</taxon>
        <taxon>Parasitiformes</taxon>
        <taxon>Mesostigmata</taxon>
        <taxon>Gamasina</taxon>
        <taxon>Dermanyssoidea</taxon>
        <taxon>Laelapidae</taxon>
        <taxon>Tropilaelaps</taxon>
    </lineage>
</organism>